<dbReference type="Proteomes" id="UP000053097">
    <property type="component" value="Unassembled WGS sequence"/>
</dbReference>
<keyword evidence="2" id="KW-0472">Membrane</keyword>
<proteinExistence type="predicted"/>
<dbReference type="PANTHER" id="PTHR28624">
    <property type="entry name" value="COILED-COIL DOMAIN-CONTAINING PROTEIN 51"/>
    <property type="match status" value="1"/>
</dbReference>
<dbReference type="EMBL" id="KK107019">
    <property type="protein sequence ID" value="EZA62683.1"/>
    <property type="molecule type" value="Genomic_DNA"/>
</dbReference>
<keyword evidence="2" id="KW-0812">Transmembrane</keyword>
<organism evidence="3 5">
    <name type="scientific">Ooceraea biroi</name>
    <name type="common">Clonal raider ant</name>
    <name type="synonym">Cerapachys biroi</name>
    <dbReference type="NCBI Taxonomy" id="2015173"/>
    <lineage>
        <taxon>Eukaryota</taxon>
        <taxon>Metazoa</taxon>
        <taxon>Ecdysozoa</taxon>
        <taxon>Arthropoda</taxon>
        <taxon>Hexapoda</taxon>
        <taxon>Insecta</taxon>
        <taxon>Pterygota</taxon>
        <taxon>Neoptera</taxon>
        <taxon>Endopterygota</taxon>
        <taxon>Hymenoptera</taxon>
        <taxon>Apocrita</taxon>
        <taxon>Aculeata</taxon>
        <taxon>Formicoidea</taxon>
        <taxon>Formicidae</taxon>
        <taxon>Dorylinae</taxon>
        <taxon>Ooceraea</taxon>
    </lineage>
</organism>
<dbReference type="InterPro" id="IPR037660">
    <property type="entry name" value="CCDC51"/>
</dbReference>
<feature type="compositionally biased region" description="Basic and acidic residues" evidence="1">
    <location>
        <begin position="276"/>
        <end position="286"/>
    </location>
</feature>
<evidence type="ECO:0000313" key="5">
    <source>
        <dbReference type="Proteomes" id="UP000053097"/>
    </source>
</evidence>
<name>A0A026X3N0_OOCBI</name>
<keyword evidence="5" id="KW-1185">Reference proteome</keyword>
<evidence type="ECO:0000313" key="4">
    <source>
        <dbReference type="EMBL" id="RLU20979.1"/>
    </source>
</evidence>
<dbReference type="PANTHER" id="PTHR28624:SF1">
    <property type="entry name" value="MITOCHONDRIAL POTASSIUM CHANNEL"/>
    <property type="match status" value="1"/>
</dbReference>
<accession>A0A026X3N0</accession>
<keyword evidence="2" id="KW-1133">Transmembrane helix</keyword>
<dbReference type="STRING" id="2015173.A0A026X3N0"/>
<reference evidence="3 5" key="1">
    <citation type="journal article" date="2014" name="Curr. Biol.">
        <title>The genome of the clonal raider ant Cerapachys biroi.</title>
        <authorList>
            <person name="Oxley P.R."/>
            <person name="Ji L."/>
            <person name="Fetter-Pruneda I."/>
            <person name="McKenzie S.K."/>
            <person name="Li C."/>
            <person name="Hu H."/>
            <person name="Zhang G."/>
            <person name="Kronauer D.J."/>
        </authorList>
    </citation>
    <scope>NUCLEOTIDE SEQUENCE [LARGE SCALE GENOMIC DNA]</scope>
</reference>
<dbReference type="OMA" id="MNAQKYK"/>
<dbReference type="EMBL" id="QOIP01000007">
    <property type="protein sequence ID" value="RLU20979.1"/>
    <property type="molecule type" value="Genomic_DNA"/>
</dbReference>
<evidence type="ECO:0000313" key="3">
    <source>
        <dbReference type="EMBL" id="EZA62683.1"/>
    </source>
</evidence>
<dbReference type="AlphaFoldDB" id="A0A026X3N0"/>
<evidence type="ECO:0000256" key="2">
    <source>
        <dbReference type="SAM" id="Phobius"/>
    </source>
</evidence>
<evidence type="ECO:0000256" key="1">
    <source>
        <dbReference type="SAM" id="MobiDB-lite"/>
    </source>
</evidence>
<dbReference type="OrthoDB" id="6243211at2759"/>
<gene>
    <name evidence="4" type="ORF">DMN91_007595</name>
    <name evidence="3" type="ORF">X777_07498</name>
</gene>
<reference evidence="4" key="3">
    <citation type="submission" date="2018-07" db="EMBL/GenBank/DDBJ databases">
        <authorList>
            <person name="Mckenzie S.K."/>
            <person name="Kronauer D.J.C."/>
        </authorList>
    </citation>
    <scope>NUCLEOTIDE SEQUENCE</scope>
    <source>
        <strain evidence="4">Clonal line C1</strain>
    </source>
</reference>
<sequence>MTENYRHLIKLVREQVKRFQVLQNAKGIVKGATEKTQNNFSTAQNIAEKYNNIIGKRLNDQIAIMQDLNAKALKANTPLPENIVKWWHWYNRLTGLDSVEMSKRQVIDLQNKLFECQDKRRTLNKNMTDITHTLQHIYGELVQTKRDDPKYVNLTIMENKNLQEQKKIIDELALSEVEERDKFTQLATAIKEYHDSQNLNATKYKYLSILASAVIAIVSLIGSIILNNRRILDVRNTIKTMQEENKALFQTNTNQLSSLTKVVRSIESTFSQTPANKDKRREDKSDNNASDTSNIILRSAMYPVHLLVSGAGYMKKGIYAGGSYVVKFFY</sequence>
<feature type="region of interest" description="Disordered" evidence="1">
    <location>
        <begin position="270"/>
        <end position="290"/>
    </location>
</feature>
<dbReference type="Proteomes" id="UP000279307">
    <property type="component" value="Chromosome 7"/>
</dbReference>
<reference evidence="4" key="2">
    <citation type="journal article" date="2018" name="Genome Res.">
        <title>The genomic architecture and molecular evolution of ant odorant receptors.</title>
        <authorList>
            <person name="McKenzie S.K."/>
            <person name="Kronauer D.J.C."/>
        </authorList>
    </citation>
    <scope>NUCLEOTIDE SEQUENCE [LARGE SCALE GENOMIC DNA]</scope>
    <source>
        <strain evidence="4">Clonal line C1</strain>
    </source>
</reference>
<feature type="transmembrane region" description="Helical" evidence="2">
    <location>
        <begin position="206"/>
        <end position="226"/>
    </location>
</feature>
<protein>
    <submittedName>
        <fullName evidence="3">Coiled-coil domain-containing protein</fullName>
    </submittedName>
</protein>